<organism evidence="2 3">
    <name type="scientific">Nocardiopsis kunsanensis</name>
    <dbReference type="NCBI Taxonomy" id="141693"/>
    <lineage>
        <taxon>Bacteria</taxon>
        <taxon>Bacillati</taxon>
        <taxon>Actinomycetota</taxon>
        <taxon>Actinomycetes</taxon>
        <taxon>Streptosporangiales</taxon>
        <taxon>Nocardiopsidaceae</taxon>
        <taxon>Nocardiopsis</taxon>
    </lineage>
</organism>
<gene>
    <name evidence="2" type="ORF">GCM10007147_30450</name>
</gene>
<accession>A0A918XGA0</accession>
<evidence type="ECO:0000313" key="3">
    <source>
        <dbReference type="Proteomes" id="UP000654947"/>
    </source>
</evidence>
<evidence type="ECO:0000313" key="2">
    <source>
        <dbReference type="EMBL" id="GHD29477.1"/>
    </source>
</evidence>
<keyword evidence="3" id="KW-1185">Reference proteome</keyword>
<dbReference type="EMBL" id="BMXL01000016">
    <property type="protein sequence ID" value="GHD29477.1"/>
    <property type="molecule type" value="Genomic_DNA"/>
</dbReference>
<sequence length="100" mass="10418">MALAAVFGCDDEFAGVGLAPGTFDDADPHDRIPIGQYVEARASCGCAVAHPQERLFRQRGDAVGLQGLFGEIEDAVGEFRGQGVGDVHGAHGPKPTTPDQ</sequence>
<dbReference type="AlphaFoldDB" id="A0A918XGA0"/>
<feature type="region of interest" description="Disordered" evidence="1">
    <location>
        <begin position="81"/>
        <end position="100"/>
    </location>
</feature>
<name>A0A918XGA0_9ACTN</name>
<proteinExistence type="predicted"/>
<evidence type="ECO:0000256" key="1">
    <source>
        <dbReference type="SAM" id="MobiDB-lite"/>
    </source>
</evidence>
<dbReference type="Proteomes" id="UP000654947">
    <property type="component" value="Unassembled WGS sequence"/>
</dbReference>
<comment type="caution">
    <text evidence="2">The sequence shown here is derived from an EMBL/GenBank/DDBJ whole genome shotgun (WGS) entry which is preliminary data.</text>
</comment>
<protein>
    <submittedName>
        <fullName evidence="2">Uncharacterized protein</fullName>
    </submittedName>
</protein>
<reference evidence="2 3" key="1">
    <citation type="journal article" date="2014" name="Int. J. Syst. Evol. Microbiol.">
        <title>Complete genome sequence of Corynebacterium casei LMG S-19264T (=DSM 44701T), isolated from a smear-ripened cheese.</title>
        <authorList>
            <consortium name="US DOE Joint Genome Institute (JGI-PGF)"/>
            <person name="Walter F."/>
            <person name="Albersmeier A."/>
            <person name="Kalinowski J."/>
            <person name="Ruckert C."/>
        </authorList>
    </citation>
    <scope>NUCLEOTIDE SEQUENCE [LARGE SCALE GENOMIC DNA]</scope>
    <source>
        <strain evidence="2 3">KCTC 19473</strain>
    </source>
</reference>